<accession>A0A7D9KWG7</accession>
<reference evidence="5" key="1">
    <citation type="submission" date="2020-04" db="EMBL/GenBank/DDBJ databases">
        <authorList>
            <person name="Alioto T."/>
            <person name="Alioto T."/>
            <person name="Gomez Garrido J."/>
        </authorList>
    </citation>
    <scope>NUCLEOTIDE SEQUENCE</scope>
    <source>
        <strain evidence="5">A484AB</strain>
    </source>
</reference>
<sequence>CCRREIVEEKDLQDHFTVDENSRTCYVCNECGKQFSNFKKLVRHVVREHGDNTDYQCSVCQELNSNEPTGIGYACFMCDLEFDVARELENHMVTHNEQN</sequence>
<dbReference type="GO" id="GO:0008270">
    <property type="term" value="F:zinc ion binding"/>
    <property type="evidence" value="ECO:0007669"/>
    <property type="project" value="UniProtKB-KW"/>
</dbReference>
<keyword evidence="2" id="KW-0677">Repeat</keyword>
<dbReference type="SUPFAM" id="SSF57667">
    <property type="entry name" value="beta-beta-alpha zinc fingers"/>
    <property type="match status" value="1"/>
</dbReference>
<dbReference type="PANTHER" id="PTHR24379:SF121">
    <property type="entry name" value="C2H2-TYPE DOMAIN-CONTAINING PROTEIN"/>
    <property type="match status" value="1"/>
</dbReference>
<dbReference type="InterPro" id="IPR013087">
    <property type="entry name" value="Znf_C2H2_type"/>
</dbReference>
<keyword evidence="4" id="KW-0862">Zinc</keyword>
<evidence type="ECO:0000256" key="3">
    <source>
        <dbReference type="ARBA" id="ARBA00022771"/>
    </source>
</evidence>
<dbReference type="Gene3D" id="3.30.160.60">
    <property type="entry name" value="Classic Zinc Finger"/>
    <property type="match status" value="1"/>
</dbReference>
<dbReference type="EMBL" id="CACRXK020011540">
    <property type="protein sequence ID" value="CAB4021638.1"/>
    <property type="molecule type" value="Genomic_DNA"/>
</dbReference>
<dbReference type="SMART" id="SM00355">
    <property type="entry name" value="ZnF_C2H2"/>
    <property type="match status" value="2"/>
</dbReference>
<dbReference type="Pfam" id="PF00096">
    <property type="entry name" value="zf-C2H2"/>
    <property type="match status" value="2"/>
</dbReference>
<evidence type="ECO:0000256" key="1">
    <source>
        <dbReference type="ARBA" id="ARBA00022723"/>
    </source>
</evidence>
<dbReference type="PANTHER" id="PTHR24379">
    <property type="entry name" value="KRAB AND ZINC FINGER DOMAIN-CONTAINING"/>
    <property type="match status" value="1"/>
</dbReference>
<dbReference type="PROSITE" id="PS00028">
    <property type="entry name" value="ZINC_FINGER_C2H2_1"/>
    <property type="match status" value="2"/>
</dbReference>
<feature type="non-terminal residue" evidence="5">
    <location>
        <position position="1"/>
    </location>
</feature>
<proteinExistence type="predicted"/>
<dbReference type="OrthoDB" id="10004641at2759"/>
<evidence type="ECO:0000256" key="4">
    <source>
        <dbReference type="ARBA" id="ARBA00022833"/>
    </source>
</evidence>
<protein>
    <submittedName>
        <fullName evidence="5">Zinc finger 184-like</fullName>
    </submittedName>
</protein>
<evidence type="ECO:0000313" key="6">
    <source>
        <dbReference type="Proteomes" id="UP001152795"/>
    </source>
</evidence>
<dbReference type="AlphaFoldDB" id="A0A7D9KWG7"/>
<comment type="caution">
    <text evidence="5">The sequence shown here is derived from an EMBL/GenBank/DDBJ whole genome shotgun (WGS) entry which is preliminary data.</text>
</comment>
<evidence type="ECO:0000256" key="2">
    <source>
        <dbReference type="ARBA" id="ARBA00022737"/>
    </source>
</evidence>
<evidence type="ECO:0000313" key="5">
    <source>
        <dbReference type="EMBL" id="CAB4021638.1"/>
    </source>
</evidence>
<organism evidence="5 6">
    <name type="scientific">Paramuricea clavata</name>
    <name type="common">Red gorgonian</name>
    <name type="synonym">Violescent sea-whip</name>
    <dbReference type="NCBI Taxonomy" id="317549"/>
    <lineage>
        <taxon>Eukaryota</taxon>
        <taxon>Metazoa</taxon>
        <taxon>Cnidaria</taxon>
        <taxon>Anthozoa</taxon>
        <taxon>Octocorallia</taxon>
        <taxon>Malacalcyonacea</taxon>
        <taxon>Plexauridae</taxon>
        <taxon>Paramuricea</taxon>
    </lineage>
</organism>
<gene>
    <name evidence="5" type="ORF">PACLA_8A014485</name>
</gene>
<dbReference type="PROSITE" id="PS50157">
    <property type="entry name" value="ZINC_FINGER_C2H2_2"/>
    <property type="match status" value="2"/>
</dbReference>
<keyword evidence="3" id="KW-0863">Zinc-finger</keyword>
<dbReference type="Proteomes" id="UP001152795">
    <property type="component" value="Unassembled WGS sequence"/>
</dbReference>
<name>A0A7D9KWG7_PARCT</name>
<dbReference type="InterPro" id="IPR036236">
    <property type="entry name" value="Znf_C2H2_sf"/>
</dbReference>
<keyword evidence="1" id="KW-0479">Metal-binding</keyword>
<keyword evidence="6" id="KW-1185">Reference proteome</keyword>